<sequence>MEHVAKFNAAGLASQGREVVRDSLFLAGIVHCSGGEEHKVRVRNLSAGGMMAECHAAFAKGDAVEVILRGVGRVTGKVAWKTEDRIGVAFDMEIEPAAARRPVGRGAAAPDHAKPAGDGRRPGLRTG</sequence>
<accession>A0A418WNS5</accession>
<reference evidence="3 4" key="1">
    <citation type="submission" date="2018-09" db="EMBL/GenBank/DDBJ databases">
        <authorList>
            <person name="Zhu H."/>
        </authorList>
    </citation>
    <scope>NUCLEOTIDE SEQUENCE [LARGE SCALE GENOMIC DNA]</scope>
    <source>
        <strain evidence="3 4">K2R01-6</strain>
    </source>
</reference>
<dbReference type="AlphaFoldDB" id="A0A418WNS5"/>
<dbReference type="InterPro" id="IPR009875">
    <property type="entry name" value="PilZ_domain"/>
</dbReference>
<feature type="compositionally biased region" description="Low complexity" evidence="1">
    <location>
        <begin position="100"/>
        <end position="110"/>
    </location>
</feature>
<gene>
    <name evidence="3" type="ORF">D3876_00380</name>
</gene>
<evidence type="ECO:0000259" key="2">
    <source>
        <dbReference type="Pfam" id="PF07238"/>
    </source>
</evidence>
<dbReference type="RefSeq" id="WP_119759164.1">
    <property type="nucleotide sequence ID" value="NZ_QYUM01000002.1"/>
</dbReference>
<organism evidence="3 4">
    <name type="scientific">Sphingomonas cavernae</name>
    <dbReference type="NCBI Taxonomy" id="2320861"/>
    <lineage>
        <taxon>Bacteria</taxon>
        <taxon>Pseudomonadati</taxon>
        <taxon>Pseudomonadota</taxon>
        <taxon>Alphaproteobacteria</taxon>
        <taxon>Sphingomonadales</taxon>
        <taxon>Sphingomonadaceae</taxon>
        <taxon>Sphingomonas</taxon>
    </lineage>
</organism>
<feature type="region of interest" description="Disordered" evidence="1">
    <location>
        <begin position="100"/>
        <end position="127"/>
    </location>
</feature>
<dbReference type="SUPFAM" id="SSF141371">
    <property type="entry name" value="PilZ domain-like"/>
    <property type="match status" value="1"/>
</dbReference>
<proteinExistence type="predicted"/>
<dbReference type="Proteomes" id="UP000286100">
    <property type="component" value="Unassembled WGS sequence"/>
</dbReference>
<dbReference type="OrthoDB" id="7391081at2"/>
<evidence type="ECO:0000313" key="4">
    <source>
        <dbReference type="Proteomes" id="UP000286100"/>
    </source>
</evidence>
<feature type="domain" description="PilZ" evidence="2">
    <location>
        <begin position="29"/>
        <end position="98"/>
    </location>
</feature>
<dbReference type="Pfam" id="PF07238">
    <property type="entry name" value="PilZ"/>
    <property type="match status" value="1"/>
</dbReference>
<comment type="caution">
    <text evidence="3">The sequence shown here is derived from an EMBL/GenBank/DDBJ whole genome shotgun (WGS) entry which is preliminary data.</text>
</comment>
<feature type="compositionally biased region" description="Basic and acidic residues" evidence="1">
    <location>
        <begin position="111"/>
        <end position="121"/>
    </location>
</feature>
<dbReference type="Gene3D" id="2.40.10.220">
    <property type="entry name" value="predicted glycosyltransferase like domains"/>
    <property type="match status" value="1"/>
</dbReference>
<dbReference type="EMBL" id="QYUM01000002">
    <property type="protein sequence ID" value="RJF92884.1"/>
    <property type="molecule type" value="Genomic_DNA"/>
</dbReference>
<dbReference type="GO" id="GO:0035438">
    <property type="term" value="F:cyclic-di-GMP binding"/>
    <property type="evidence" value="ECO:0007669"/>
    <property type="project" value="InterPro"/>
</dbReference>
<evidence type="ECO:0000313" key="3">
    <source>
        <dbReference type="EMBL" id="RJF92884.1"/>
    </source>
</evidence>
<evidence type="ECO:0000256" key="1">
    <source>
        <dbReference type="SAM" id="MobiDB-lite"/>
    </source>
</evidence>
<keyword evidence="4" id="KW-1185">Reference proteome</keyword>
<protein>
    <submittedName>
        <fullName evidence="3">PilZ domain-containing protein</fullName>
    </submittedName>
</protein>
<name>A0A418WNS5_9SPHN</name>